<dbReference type="InterPro" id="IPR011722">
    <property type="entry name" value="Hemimethylated_DNA-bd_dom"/>
</dbReference>
<dbReference type="Gene3D" id="2.30.30.390">
    <property type="entry name" value="Hemimethylated DNA-binding domain"/>
    <property type="match status" value="1"/>
</dbReference>
<dbReference type="SUPFAM" id="SSF81383">
    <property type="entry name" value="F-box domain"/>
    <property type="match status" value="1"/>
</dbReference>
<dbReference type="RefSeq" id="XP_015606754.1">
    <property type="nucleotide sequence ID" value="XM_015751268.2"/>
</dbReference>
<dbReference type="Gene3D" id="1.20.1280.50">
    <property type="match status" value="1"/>
</dbReference>
<dbReference type="RefSeq" id="XP_024946352.1">
    <property type="nucleotide sequence ID" value="XM_025090584.1"/>
</dbReference>
<dbReference type="SUPFAM" id="SSF141255">
    <property type="entry name" value="YccV-like"/>
    <property type="match status" value="1"/>
</dbReference>
<dbReference type="KEGG" id="ccin:107273262"/>
<evidence type="ECO:0000313" key="4">
    <source>
        <dbReference type="RefSeq" id="XP_024946352.1"/>
    </source>
</evidence>
<organism evidence="2 4">
    <name type="scientific">Cephus cinctus</name>
    <name type="common">Wheat stem sawfly</name>
    <dbReference type="NCBI Taxonomy" id="211228"/>
    <lineage>
        <taxon>Eukaryota</taxon>
        <taxon>Metazoa</taxon>
        <taxon>Ecdysozoa</taxon>
        <taxon>Arthropoda</taxon>
        <taxon>Hexapoda</taxon>
        <taxon>Insecta</taxon>
        <taxon>Pterygota</taxon>
        <taxon>Neoptera</taxon>
        <taxon>Endopterygota</taxon>
        <taxon>Hymenoptera</taxon>
        <taxon>Cephoidea</taxon>
        <taxon>Cephidae</taxon>
        <taxon>Cephus</taxon>
    </lineage>
</organism>
<dbReference type="InterPro" id="IPR036047">
    <property type="entry name" value="F-box-like_dom_sf"/>
</dbReference>
<keyword evidence="2" id="KW-1185">Reference proteome</keyword>
<dbReference type="Pfam" id="PF13369">
    <property type="entry name" value="Transglut_core2"/>
    <property type="match status" value="1"/>
</dbReference>
<dbReference type="InterPro" id="IPR036623">
    <property type="entry name" value="Hemimethylated_DNA-bd_sf"/>
</dbReference>
<name>A0AAJ7RTL5_CEPCN</name>
<proteinExistence type="predicted"/>
<protein>
    <submittedName>
        <fullName evidence="3 4">F-box only protein 21</fullName>
    </submittedName>
</protein>
<evidence type="ECO:0000313" key="2">
    <source>
        <dbReference type="Proteomes" id="UP000694920"/>
    </source>
</evidence>
<dbReference type="SMART" id="SM00992">
    <property type="entry name" value="YccV-like"/>
    <property type="match status" value="1"/>
</dbReference>
<dbReference type="AlphaFoldDB" id="A0AAJ7RTL5"/>
<accession>A0AAJ7RTL5</accession>
<feature type="domain" description="Hemimethylated DNA-binding" evidence="1">
    <location>
        <begin position="498"/>
        <end position="595"/>
    </location>
</feature>
<dbReference type="InterPro" id="IPR032698">
    <property type="entry name" value="SirB1_N"/>
</dbReference>
<dbReference type="Pfam" id="PF08755">
    <property type="entry name" value="YccV-like"/>
    <property type="match status" value="1"/>
</dbReference>
<dbReference type="PANTHER" id="PTHR31350">
    <property type="entry name" value="SI:DKEY-261L7.2"/>
    <property type="match status" value="1"/>
</dbReference>
<reference evidence="3 4" key="1">
    <citation type="submission" date="2025-04" db="UniProtKB">
        <authorList>
            <consortium name="RefSeq"/>
        </authorList>
    </citation>
    <scope>IDENTIFICATION</scope>
</reference>
<evidence type="ECO:0000259" key="1">
    <source>
        <dbReference type="SMART" id="SM00992"/>
    </source>
</evidence>
<dbReference type="PANTHER" id="PTHR31350:SF21">
    <property type="entry name" value="F-BOX ONLY PROTEIN 21"/>
    <property type="match status" value="1"/>
</dbReference>
<dbReference type="NCBIfam" id="TIGR02097">
    <property type="entry name" value="yccV"/>
    <property type="match status" value="1"/>
</dbReference>
<dbReference type="Proteomes" id="UP000694920">
    <property type="component" value="Unplaced"/>
</dbReference>
<gene>
    <name evidence="3 4" type="primary">LOC107273262</name>
</gene>
<sequence length="617" mass="71872">MAADVLITFLPGEVIEYILEDANICIPDVVRFALTCKQLHRVVTTSNKLWRTKFFQRWPYLREIYEINEKAGIKIQNWFEEVQASSEARKKLLYHLSQMSAKNYKKQELSHSELKDFDPLFRPEEGAHPLAYHFLVDELITLIKRPAITSNLTHKYYAYKVVRYLRQHYLTQEWKKFIALPPNEQILERGAALVAQWSQTERRVPYSYIAALLDDIAEQTKDLLREQHPTHPIFSVSDSKFELWKRSNIDDNQWSNSETRRVMSALCEVMFNRLGFHGNSEMYYSSENSYIDRVLELRRGIPITLAIVFESVARRLGVRCEPVSFPAHFLLRWKERYNVPDSEDVESFYIDVFNGGQFLTKNNCPRVGGVAKCPIERYNVHSAATTVEVVERMADNLEVAGRQRTQLNGRAARLRSALELLHMVRPHDTSTILHMARFYILHQMDLAELVTILNDIQKDLEVTSRGQANHILQMLQDYEKHMQDVPEENFEPKRRTGDVKYAIGLIMRHRTYGYLCVITGWDPYCTASSEWMTEMGVEELAGGPNQPFYNVFADDGSSRYAAQGNLLMAPSPEWVNHYEIGRFFCKFNGTHYVPNEEKAREYPEDAEVRNHLLATYL</sequence>
<dbReference type="GO" id="GO:0003677">
    <property type="term" value="F:DNA binding"/>
    <property type="evidence" value="ECO:0007669"/>
    <property type="project" value="InterPro"/>
</dbReference>
<dbReference type="GeneID" id="107273262"/>
<evidence type="ECO:0000313" key="3">
    <source>
        <dbReference type="RefSeq" id="XP_015606754.1"/>
    </source>
</evidence>